<dbReference type="EMBL" id="JBHSUS010000001">
    <property type="protein sequence ID" value="MFC6441319.1"/>
    <property type="molecule type" value="Genomic_DNA"/>
</dbReference>
<proteinExistence type="inferred from homology"/>
<evidence type="ECO:0000256" key="1">
    <source>
        <dbReference type="HAMAP-Rule" id="MF_02215"/>
    </source>
</evidence>
<evidence type="ECO:0000313" key="3">
    <source>
        <dbReference type="EMBL" id="MFC6441319.1"/>
    </source>
</evidence>
<comment type="similarity">
    <text evidence="1">Belongs to the UbiJ family.</text>
</comment>
<name>A0ABW1XRF3_9ALTE</name>
<sequence>MPALQLLSATLESAINRVLALDENSAKRLRPLAGKRLALHLQELSQPLLFVFSQRIDILVCDDEPDCLISLSMSTLPQLTDSSQLTELIRQQKLSVRGDMQLAQDISALFKELDIDWQEHVSRYTGDVVAHHLGRVVRDGSQWLSNKAALVKRQLRDALAEEKPVLVPKGRQLQFNRDLDALTKRTEALDKRIAALSSVKESV</sequence>
<dbReference type="Pfam" id="PF02036">
    <property type="entry name" value="SCP2"/>
    <property type="match status" value="1"/>
</dbReference>
<comment type="function">
    <text evidence="1">Required for ubiquinone (coenzyme Q) biosynthesis. Binds hydrophobic ubiquinone biosynthetic intermediates via its SCP2 domain and is essential for the stability of the Ubi complex. May constitute a docking platform where Ubi enzymes assemble and access their SCP2-bound polyprenyl substrates.</text>
</comment>
<accession>A0ABW1XRF3</accession>
<dbReference type="InterPro" id="IPR036527">
    <property type="entry name" value="SCP2_sterol-bd_dom_sf"/>
</dbReference>
<keyword evidence="4" id="KW-1185">Reference proteome</keyword>
<feature type="domain" description="SCP2" evidence="2">
    <location>
        <begin position="15"/>
        <end position="111"/>
    </location>
</feature>
<gene>
    <name evidence="1" type="primary">ubiJ</name>
    <name evidence="3" type="ORF">ACFP85_14290</name>
</gene>
<dbReference type="RefSeq" id="WP_131257915.1">
    <property type="nucleotide sequence ID" value="NZ_JBHSUS010000001.1"/>
</dbReference>
<dbReference type="PANTHER" id="PTHR38693:SF1">
    <property type="entry name" value="UBIQUINONE BIOSYNTHESIS ACCESSORY FACTOR UBIJ"/>
    <property type="match status" value="1"/>
</dbReference>
<dbReference type="Proteomes" id="UP001596364">
    <property type="component" value="Unassembled WGS sequence"/>
</dbReference>
<keyword evidence="1" id="KW-0831">Ubiquinone biosynthesis</keyword>
<dbReference type="PANTHER" id="PTHR38693">
    <property type="entry name" value="UBIQUINONE BIOSYNTHESIS PROTEIN UBIJ"/>
    <property type="match status" value="1"/>
</dbReference>
<dbReference type="InterPro" id="IPR003033">
    <property type="entry name" value="SCP2_sterol-bd_dom"/>
</dbReference>
<keyword evidence="1" id="KW-0963">Cytoplasm</keyword>
<evidence type="ECO:0000259" key="2">
    <source>
        <dbReference type="Pfam" id="PF02036"/>
    </source>
</evidence>
<reference evidence="4" key="1">
    <citation type="journal article" date="2019" name="Int. J. Syst. Evol. Microbiol.">
        <title>The Global Catalogue of Microorganisms (GCM) 10K type strain sequencing project: providing services to taxonomists for standard genome sequencing and annotation.</title>
        <authorList>
            <consortium name="The Broad Institute Genomics Platform"/>
            <consortium name="The Broad Institute Genome Sequencing Center for Infectious Disease"/>
            <person name="Wu L."/>
            <person name="Ma J."/>
        </authorList>
    </citation>
    <scope>NUCLEOTIDE SEQUENCE [LARGE SCALE GENOMIC DNA]</scope>
    <source>
        <strain evidence="4">CGMCC 1.16031</strain>
    </source>
</reference>
<comment type="subcellular location">
    <subcellularLocation>
        <location evidence="1">Cytoplasm</location>
    </subcellularLocation>
</comment>
<evidence type="ECO:0000313" key="4">
    <source>
        <dbReference type="Proteomes" id="UP001596364"/>
    </source>
</evidence>
<protein>
    <recommendedName>
        <fullName evidence="1">Ubiquinone biosynthesis accessory factor UbiJ</fullName>
    </recommendedName>
</protein>
<organism evidence="3 4">
    <name type="scientific">Pseudobowmanella zhangzhouensis</name>
    <dbReference type="NCBI Taxonomy" id="1537679"/>
    <lineage>
        <taxon>Bacteria</taxon>
        <taxon>Pseudomonadati</taxon>
        <taxon>Pseudomonadota</taxon>
        <taxon>Gammaproteobacteria</taxon>
        <taxon>Alteromonadales</taxon>
        <taxon>Alteromonadaceae</taxon>
    </lineage>
</organism>
<comment type="caution">
    <text evidence="3">The sequence shown here is derived from an EMBL/GenBank/DDBJ whole genome shotgun (WGS) entry which is preliminary data.</text>
</comment>
<dbReference type="InterPro" id="IPR038989">
    <property type="entry name" value="UbiJ"/>
</dbReference>
<dbReference type="HAMAP" id="MF_02215">
    <property type="entry name" value="UbiJ"/>
    <property type="match status" value="1"/>
</dbReference>
<dbReference type="SUPFAM" id="SSF55718">
    <property type="entry name" value="SCP-like"/>
    <property type="match status" value="1"/>
</dbReference>
<comment type="pathway">
    <text evidence="1">Cofactor biosynthesis; ubiquinone biosynthesis.</text>
</comment>